<dbReference type="EMBL" id="JAKOGI010000823">
    <property type="protein sequence ID" value="KAJ8430102.1"/>
    <property type="molecule type" value="Genomic_DNA"/>
</dbReference>
<gene>
    <name evidence="1" type="ORF">Cgig2_007166</name>
</gene>
<proteinExistence type="predicted"/>
<evidence type="ECO:0000313" key="2">
    <source>
        <dbReference type="Proteomes" id="UP001153076"/>
    </source>
</evidence>
<name>A0A9Q1JSB6_9CARY</name>
<dbReference type="AlphaFoldDB" id="A0A9Q1JSB6"/>
<keyword evidence="2" id="KW-1185">Reference proteome</keyword>
<evidence type="ECO:0000313" key="1">
    <source>
        <dbReference type="EMBL" id="KAJ8430102.1"/>
    </source>
</evidence>
<organism evidence="1 2">
    <name type="scientific">Carnegiea gigantea</name>
    <dbReference type="NCBI Taxonomy" id="171969"/>
    <lineage>
        <taxon>Eukaryota</taxon>
        <taxon>Viridiplantae</taxon>
        <taxon>Streptophyta</taxon>
        <taxon>Embryophyta</taxon>
        <taxon>Tracheophyta</taxon>
        <taxon>Spermatophyta</taxon>
        <taxon>Magnoliopsida</taxon>
        <taxon>eudicotyledons</taxon>
        <taxon>Gunneridae</taxon>
        <taxon>Pentapetalae</taxon>
        <taxon>Caryophyllales</taxon>
        <taxon>Cactineae</taxon>
        <taxon>Cactaceae</taxon>
        <taxon>Cactoideae</taxon>
        <taxon>Echinocereeae</taxon>
        <taxon>Carnegiea</taxon>
    </lineage>
</organism>
<reference evidence="1" key="1">
    <citation type="submission" date="2022-04" db="EMBL/GenBank/DDBJ databases">
        <title>Carnegiea gigantea Genome sequencing and assembly v2.</title>
        <authorList>
            <person name="Copetti D."/>
            <person name="Sanderson M.J."/>
            <person name="Burquez A."/>
            <person name="Wojciechowski M.F."/>
        </authorList>
    </citation>
    <scope>NUCLEOTIDE SEQUENCE</scope>
    <source>
        <strain evidence="1">SGP5-SGP5p</strain>
        <tissue evidence="1">Aerial part</tissue>
    </source>
</reference>
<accession>A0A9Q1JSB6</accession>
<dbReference type="Proteomes" id="UP001153076">
    <property type="component" value="Unassembled WGS sequence"/>
</dbReference>
<protein>
    <submittedName>
        <fullName evidence="1">Uncharacterized protein</fullName>
    </submittedName>
</protein>
<comment type="caution">
    <text evidence="1">The sequence shown here is derived from an EMBL/GenBank/DDBJ whole genome shotgun (WGS) entry which is preliminary data.</text>
</comment>
<sequence length="169" mass="19247">MRSWCLVRGRALAKPSVWGRPFNPLSLEGGGSAFKGWGQRPRSYPALCQHEHACTHPRYEERRPSGQYTDLLCLIFDVPAPLFLTESLVLNRYLLFGGLPGLEGRQHLPCLLCTRQKKVRSEPRKKDTRGGTLSTLRIVLQDEKDSDGKEEVIYEVRQFGDLIERLPIT</sequence>